<comment type="caution">
    <text evidence="2">The sequence shown here is derived from an EMBL/GenBank/DDBJ whole genome shotgun (WGS) entry which is preliminary data.</text>
</comment>
<protein>
    <submittedName>
        <fullName evidence="2">Uncharacterized protein</fullName>
    </submittedName>
</protein>
<dbReference type="Proteomes" id="UP001214441">
    <property type="component" value="Unassembled WGS sequence"/>
</dbReference>
<organism evidence="2 3">
    <name type="scientific">Streptomyces iconiensis</name>
    <dbReference type="NCBI Taxonomy" id="1384038"/>
    <lineage>
        <taxon>Bacteria</taxon>
        <taxon>Bacillati</taxon>
        <taxon>Actinomycetota</taxon>
        <taxon>Actinomycetes</taxon>
        <taxon>Kitasatosporales</taxon>
        <taxon>Streptomycetaceae</taxon>
        <taxon>Streptomyces</taxon>
    </lineage>
</organism>
<evidence type="ECO:0000313" key="2">
    <source>
        <dbReference type="EMBL" id="MDJ1135921.1"/>
    </source>
</evidence>
<name>A0ABT7A3Q2_9ACTN</name>
<feature type="region of interest" description="Disordered" evidence="1">
    <location>
        <begin position="1"/>
        <end position="67"/>
    </location>
</feature>
<accession>A0ABT7A3Q2</accession>
<dbReference type="RefSeq" id="WP_274040291.1">
    <property type="nucleotide sequence ID" value="NZ_JANCPR020000034.1"/>
</dbReference>
<proteinExistence type="predicted"/>
<feature type="compositionally biased region" description="Low complexity" evidence="1">
    <location>
        <begin position="33"/>
        <end position="49"/>
    </location>
</feature>
<keyword evidence="3" id="KW-1185">Reference proteome</keyword>
<feature type="compositionally biased region" description="Basic and acidic residues" evidence="1">
    <location>
        <begin position="1"/>
        <end position="11"/>
    </location>
</feature>
<reference evidence="2 3" key="1">
    <citation type="submission" date="2023-05" db="EMBL/GenBank/DDBJ databases">
        <title>Streptantibioticus silvisoli sp. nov., acidotolerant actinomycetes 1 from pine litter.</title>
        <authorList>
            <person name="Swiecimska M."/>
            <person name="Golinska P."/>
            <person name="Sangal V."/>
            <person name="Wachnowicz B."/>
            <person name="Goodfellow M."/>
        </authorList>
    </citation>
    <scope>NUCLEOTIDE SEQUENCE [LARGE SCALE GENOMIC DNA]</scope>
    <source>
        <strain evidence="2 3">DSM 42109</strain>
    </source>
</reference>
<gene>
    <name evidence="2" type="ORF">NMN56_029040</name>
</gene>
<evidence type="ECO:0000256" key="1">
    <source>
        <dbReference type="SAM" id="MobiDB-lite"/>
    </source>
</evidence>
<evidence type="ECO:0000313" key="3">
    <source>
        <dbReference type="Proteomes" id="UP001214441"/>
    </source>
</evidence>
<dbReference type="EMBL" id="JANCPR020000034">
    <property type="protein sequence ID" value="MDJ1135921.1"/>
    <property type="molecule type" value="Genomic_DNA"/>
</dbReference>
<sequence>MTAHESQERPEQAVAGKPKPKPAPKTPMSELLASCAAAAAVSNPPADTASRTEEPTVPAQRPSSRAA</sequence>